<proteinExistence type="predicted"/>
<dbReference type="InterPro" id="IPR010982">
    <property type="entry name" value="Lambda_DNA-bd_dom_sf"/>
</dbReference>
<dbReference type="InterPro" id="IPR001387">
    <property type="entry name" value="Cro/C1-type_HTH"/>
</dbReference>
<gene>
    <name evidence="2" type="ORF">DDE74_39830</name>
</gene>
<evidence type="ECO:0000259" key="1">
    <source>
        <dbReference type="PROSITE" id="PS50943"/>
    </source>
</evidence>
<evidence type="ECO:0000313" key="2">
    <source>
        <dbReference type="EMBL" id="AZS76173.1"/>
    </source>
</evidence>
<dbReference type="PROSITE" id="PS50943">
    <property type="entry name" value="HTH_CROC1"/>
    <property type="match status" value="1"/>
</dbReference>
<organism evidence="2 3">
    <name type="scientific">Streptomyces lydicus</name>
    <dbReference type="NCBI Taxonomy" id="47763"/>
    <lineage>
        <taxon>Bacteria</taxon>
        <taxon>Bacillati</taxon>
        <taxon>Actinomycetota</taxon>
        <taxon>Actinomycetes</taxon>
        <taxon>Kitasatosporales</taxon>
        <taxon>Streptomycetaceae</taxon>
        <taxon>Streptomyces</taxon>
    </lineage>
</organism>
<dbReference type="RefSeq" id="WP_127154860.1">
    <property type="nucleotide sequence ID" value="NZ_CP029042.1"/>
</dbReference>
<dbReference type="GO" id="GO:0003677">
    <property type="term" value="F:DNA binding"/>
    <property type="evidence" value="ECO:0007669"/>
    <property type="project" value="InterPro"/>
</dbReference>
<dbReference type="AlphaFoldDB" id="A0A3S9YM81"/>
<feature type="domain" description="HTH cro/C1-type" evidence="1">
    <location>
        <begin position="28"/>
        <end position="71"/>
    </location>
</feature>
<protein>
    <recommendedName>
        <fullName evidence="1">HTH cro/C1-type domain-containing protein</fullName>
    </recommendedName>
</protein>
<dbReference type="SMART" id="SM00530">
    <property type="entry name" value="HTH_XRE"/>
    <property type="match status" value="1"/>
</dbReference>
<sequence length="226" mass="25728">MKQRAGMPAQWKPVDPKLGKRADFAEKLREVLIIRGLRPAEIAKRAGVSRATVYAVLAGHRVPTASLVEKMTEHHYGDDGRPLPTHLRLPTLLKEREQLELEQRRQSSPPAPPVEIGVLPEQEAFAAALRGWVEQYRPHFWPWWPERDDGRGGVSLGWLERFLAAQAIPSEHGLFSLMPDERPGRMPEELWWQCGSDLDQLQILATEARRARRAAREVSRILHGGR</sequence>
<dbReference type="CDD" id="cd00093">
    <property type="entry name" value="HTH_XRE"/>
    <property type="match status" value="1"/>
</dbReference>
<reference evidence="2 3" key="1">
    <citation type="submission" date="2018-04" db="EMBL/GenBank/DDBJ databases">
        <title>Complete genome sequences of Streptomyces lydicus strain WYEC and characterization of antagonistic properties of biological control agents.</title>
        <authorList>
            <person name="Mariita R.M."/>
            <person name="Sello J.K."/>
        </authorList>
    </citation>
    <scope>NUCLEOTIDE SEQUENCE [LARGE SCALE GENOMIC DNA]</scope>
    <source>
        <strain evidence="2 3">WYEC 108</strain>
    </source>
</reference>
<dbReference type="Proteomes" id="UP000275579">
    <property type="component" value="Chromosome"/>
</dbReference>
<dbReference type="SUPFAM" id="SSF47413">
    <property type="entry name" value="lambda repressor-like DNA-binding domains"/>
    <property type="match status" value="1"/>
</dbReference>
<evidence type="ECO:0000313" key="3">
    <source>
        <dbReference type="Proteomes" id="UP000275579"/>
    </source>
</evidence>
<dbReference type="EMBL" id="CP029042">
    <property type="protein sequence ID" value="AZS76173.1"/>
    <property type="molecule type" value="Genomic_DNA"/>
</dbReference>
<dbReference type="Gene3D" id="1.10.260.40">
    <property type="entry name" value="lambda repressor-like DNA-binding domains"/>
    <property type="match status" value="1"/>
</dbReference>
<accession>A0A3S9YM81</accession>
<dbReference type="Pfam" id="PF13560">
    <property type="entry name" value="HTH_31"/>
    <property type="match status" value="1"/>
</dbReference>
<name>A0A3S9YM81_9ACTN</name>